<organism evidence="3 4">
    <name type="scientific">Rhodopseudomonas palustris</name>
    <dbReference type="NCBI Taxonomy" id="1076"/>
    <lineage>
        <taxon>Bacteria</taxon>
        <taxon>Pseudomonadati</taxon>
        <taxon>Pseudomonadota</taxon>
        <taxon>Alphaproteobacteria</taxon>
        <taxon>Hyphomicrobiales</taxon>
        <taxon>Nitrobacteraceae</taxon>
        <taxon>Rhodopseudomonas</taxon>
    </lineage>
</organism>
<reference evidence="3 4" key="1">
    <citation type="submission" date="2014-11" db="EMBL/GenBank/DDBJ databases">
        <title>Genomics and ecophysiology of heterotrophic nitrogen fixing bacteria isolated from estuarine surface water.</title>
        <authorList>
            <person name="Bentzon-Tilia M."/>
            <person name="Severin I."/>
            <person name="Hansen L.H."/>
            <person name="Riemann L."/>
        </authorList>
    </citation>
    <scope>NUCLEOTIDE SEQUENCE [LARGE SCALE GENOMIC DNA]</scope>
    <source>
        <strain evidence="3 4">BAL398</strain>
    </source>
</reference>
<dbReference type="AlphaFoldDB" id="A0A0D7ETN7"/>
<comment type="caution">
    <text evidence="3">The sequence shown here is derived from an EMBL/GenBank/DDBJ whole genome shotgun (WGS) entry which is preliminary data.</text>
</comment>
<evidence type="ECO:0000256" key="1">
    <source>
        <dbReference type="SAM" id="MobiDB-lite"/>
    </source>
</evidence>
<feature type="compositionally biased region" description="Low complexity" evidence="1">
    <location>
        <begin position="81"/>
        <end position="90"/>
    </location>
</feature>
<dbReference type="Proteomes" id="UP000032515">
    <property type="component" value="Unassembled WGS sequence"/>
</dbReference>
<evidence type="ECO:0000256" key="2">
    <source>
        <dbReference type="SAM" id="SignalP"/>
    </source>
</evidence>
<dbReference type="OrthoDB" id="8247660at2"/>
<dbReference type="PROSITE" id="PS51257">
    <property type="entry name" value="PROKAR_LIPOPROTEIN"/>
    <property type="match status" value="1"/>
</dbReference>
<feature type="compositionally biased region" description="Polar residues" evidence="1">
    <location>
        <begin position="70"/>
        <end position="80"/>
    </location>
</feature>
<feature type="compositionally biased region" description="Low complexity" evidence="1">
    <location>
        <begin position="127"/>
        <end position="152"/>
    </location>
</feature>
<evidence type="ECO:0000313" key="4">
    <source>
        <dbReference type="Proteomes" id="UP000032515"/>
    </source>
</evidence>
<evidence type="ECO:0000313" key="3">
    <source>
        <dbReference type="EMBL" id="KIZ44173.1"/>
    </source>
</evidence>
<name>A0A0D7ETN7_RHOPL</name>
<keyword evidence="2" id="KW-0732">Signal</keyword>
<sequence>MRPSQRLISLAVLVALSSALAGCGSMGGFDPTDMFDFLDTKKKLPGDRRPVFPEGVPGLEQGVPKDLYKGSQQEMIDQQNAAAAGATEAAPAPPPEQPKPQRRARVRHKPAAASSAPAPKRERPARRQTATPTAQPSKQPPAQSAAPADDQSSPPPFPAPLPSGSFSR</sequence>
<gene>
    <name evidence="3" type="ORF">OO17_10225</name>
</gene>
<feature type="signal peptide" evidence="2">
    <location>
        <begin position="1"/>
        <end position="21"/>
    </location>
</feature>
<dbReference type="EMBL" id="JXXE01000197">
    <property type="protein sequence ID" value="KIZ44173.1"/>
    <property type="molecule type" value="Genomic_DNA"/>
</dbReference>
<feature type="chain" id="PRO_5002319525" evidence="2">
    <location>
        <begin position="22"/>
        <end position="168"/>
    </location>
</feature>
<dbReference type="RefSeq" id="WP_044409614.1">
    <property type="nucleotide sequence ID" value="NZ_JXXE01000197.1"/>
</dbReference>
<accession>A0A0D7ETN7</accession>
<proteinExistence type="predicted"/>
<feature type="compositionally biased region" description="Basic residues" evidence="1">
    <location>
        <begin position="100"/>
        <end position="110"/>
    </location>
</feature>
<protein>
    <submittedName>
        <fullName evidence="3">Signal peptide protein</fullName>
    </submittedName>
</protein>
<feature type="region of interest" description="Disordered" evidence="1">
    <location>
        <begin position="41"/>
        <end position="168"/>
    </location>
</feature>
<dbReference type="PATRIC" id="fig|1076.23.peg.1428"/>
<feature type="compositionally biased region" description="Basic and acidic residues" evidence="1">
    <location>
        <begin position="41"/>
        <end position="51"/>
    </location>
</feature>